<dbReference type="InterPro" id="IPR010987">
    <property type="entry name" value="Glutathione-S-Trfase_C-like"/>
</dbReference>
<dbReference type="FunFam" id="3.40.30.10:FF:000014">
    <property type="entry name" value="Tau class glutathione S-transferase"/>
    <property type="match status" value="1"/>
</dbReference>
<dbReference type="GO" id="GO:0005737">
    <property type="term" value="C:cytoplasm"/>
    <property type="evidence" value="ECO:0007669"/>
    <property type="project" value="TreeGrafter"/>
</dbReference>
<evidence type="ECO:0000313" key="8">
    <source>
        <dbReference type="Proteomes" id="UP001370490"/>
    </source>
</evidence>
<dbReference type="InterPro" id="IPR004046">
    <property type="entry name" value="GST_C"/>
</dbReference>
<organism evidence="7 8">
    <name type="scientific">Dillenia turbinata</name>
    <dbReference type="NCBI Taxonomy" id="194707"/>
    <lineage>
        <taxon>Eukaryota</taxon>
        <taxon>Viridiplantae</taxon>
        <taxon>Streptophyta</taxon>
        <taxon>Embryophyta</taxon>
        <taxon>Tracheophyta</taxon>
        <taxon>Spermatophyta</taxon>
        <taxon>Magnoliopsida</taxon>
        <taxon>eudicotyledons</taxon>
        <taxon>Gunneridae</taxon>
        <taxon>Pentapetalae</taxon>
        <taxon>Dilleniales</taxon>
        <taxon>Dilleniaceae</taxon>
        <taxon>Dillenia</taxon>
    </lineage>
</organism>
<dbReference type="SUPFAM" id="SSF47616">
    <property type="entry name" value="GST C-terminal domain-like"/>
    <property type="match status" value="1"/>
</dbReference>
<keyword evidence="2" id="KW-0808">Transferase</keyword>
<dbReference type="SFLD" id="SFLDG01152">
    <property type="entry name" value="Main.3:_Omega-_and_Tau-like"/>
    <property type="match status" value="1"/>
</dbReference>
<dbReference type="CDD" id="cd03058">
    <property type="entry name" value="GST_N_Tau"/>
    <property type="match status" value="1"/>
</dbReference>
<protein>
    <recommendedName>
        <fullName evidence="1">glutathione transferase</fullName>
        <ecNumber evidence="1">2.5.1.18</ecNumber>
    </recommendedName>
</protein>
<dbReference type="Gene3D" id="1.20.1050.10">
    <property type="match status" value="1"/>
</dbReference>
<dbReference type="FunFam" id="1.20.1050.10:FF:000012">
    <property type="entry name" value="Tau class glutathione S-transferase"/>
    <property type="match status" value="1"/>
</dbReference>
<dbReference type="CDD" id="cd03185">
    <property type="entry name" value="GST_C_Tau"/>
    <property type="match status" value="1"/>
</dbReference>
<dbReference type="InterPro" id="IPR040079">
    <property type="entry name" value="Glutathione_S-Trfase"/>
</dbReference>
<dbReference type="PANTHER" id="PTHR11260">
    <property type="entry name" value="GLUTATHIONE S-TRANSFERASE, GST, SUPERFAMILY, GST DOMAIN CONTAINING"/>
    <property type="match status" value="1"/>
</dbReference>
<accession>A0AAN8V1T3</accession>
<dbReference type="InterPro" id="IPR045073">
    <property type="entry name" value="Omega/Tau-like"/>
</dbReference>
<dbReference type="EC" id="2.5.1.18" evidence="1"/>
<dbReference type="InterPro" id="IPR036249">
    <property type="entry name" value="Thioredoxin-like_sf"/>
</dbReference>
<dbReference type="PROSITE" id="PS50405">
    <property type="entry name" value="GST_CTER"/>
    <property type="match status" value="1"/>
</dbReference>
<dbReference type="SFLD" id="SFLDS00019">
    <property type="entry name" value="Glutathione_Transferase_(cytos"/>
    <property type="match status" value="1"/>
</dbReference>
<evidence type="ECO:0000256" key="4">
    <source>
        <dbReference type="RuleBase" id="RU003494"/>
    </source>
</evidence>
<dbReference type="SFLD" id="SFLDG00358">
    <property type="entry name" value="Main_(cytGST)"/>
    <property type="match status" value="1"/>
</dbReference>
<keyword evidence="8" id="KW-1185">Reference proteome</keyword>
<evidence type="ECO:0000259" key="5">
    <source>
        <dbReference type="PROSITE" id="PS50404"/>
    </source>
</evidence>
<dbReference type="PROSITE" id="PS50404">
    <property type="entry name" value="GST_NTER"/>
    <property type="match status" value="1"/>
</dbReference>
<comment type="catalytic activity">
    <reaction evidence="3">
        <text>RX + glutathione = an S-substituted glutathione + a halide anion + H(+)</text>
        <dbReference type="Rhea" id="RHEA:16437"/>
        <dbReference type="ChEBI" id="CHEBI:15378"/>
        <dbReference type="ChEBI" id="CHEBI:16042"/>
        <dbReference type="ChEBI" id="CHEBI:17792"/>
        <dbReference type="ChEBI" id="CHEBI:57925"/>
        <dbReference type="ChEBI" id="CHEBI:90779"/>
        <dbReference type="EC" id="2.5.1.18"/>
    </reaction>
</comment>
<evidence type="ECO:0000256" key="2">
    <source>
        <dbReference type="ARBA" id="ARBA00022679"/>
    </source>
</evidence>
<name>A0AAN8V1T3_9MAGN</name>
<feature type="domain" description="GST N-terminal" evidence="5">
    <location>
        <begin position="4"/>
        <end position="83"/>
    </location>
</feature>
<dbReference type="InterPro" id="IPR004045">
    <property type="entry name" value="Glutathione_S-Trfase_N"/>
</dbReference>
<dbReference type="PANTHER" id="PTHR11260:SF762">
    <property type="entry name" value="GLUTATHIONE TRANSFERASE"/>
    <property type="match status" value="1"/>
</dbReference>
<dbReference type="Gene3D" id="3.40.30.10">
    <property type="entry name" value="Glutaredoxin"/>
    <property type="match status" value="1"/>
</dbReference>
<dbReference type="Proteomes" id="UP001370490">
    <property type="component" value="Unassembled WGS sequence"/>
</dbReference>
<evidence type="ECO:0000256" key="1">
    <source>
        <dbReference type="ARBA" id="ARBA00012452"/>
    </source>
</evidence>
<sequence>MAREEVKLFKSLSSPYGWRVVWALKLKGIEYEVIDEDLANKSPQLLQYNPIHKKIPLLVHNDNPIAESLVILEYVDETWKQYPILPQDPHERAAARFWAKFGDAKVLPSIWGSFTKQGKEQEEMFEEAMGNLKCLEEQLVGKKFFGGEKIGCVDLAVGWLGYWVPILEEILGMKLIGKEKFPLLSVWMENFSNFPIIKDNLPPREEMISTYKAYQKKYHSLAVKN</sequence>
<comment type="caution">
    <text evidence="7">The sequence shown here is derived from an EMBL/GenBank/DDBJ whole genome shotgun (WGS) entry which is preliminary data.</text>
</comment>
<feature type="domain" description="GST C-terminal" evidence="6">
    <location>
        <begin position="88"/>
        <end position="220"/>
    </location>
</feature>
<evidence type="ECO:0000313" key="7">
    <source>
        <dbReference type="EMBL" id="KAK6919843.1"/>
    </source>
</evidence>
<dbReference type="InterPro" id="IPR036282">
    <property type="entry name" value="Glutathione-S-Trfase_C_sf"/>
</dbReference>
<comment type="similarity">
    <text evidence="4">Belongs to the GST superfamily.</text>
</comment>
<dbReference type="EMBL" id="JBAMMX010000021">
    <property type="protein sequence ID" value="KAK6919843.1"/>
    <property type="molecule type" value="Genomic_DNA"/>
</dbReference>
<reference evidence="7 8" key="1">
    <citation type="submission" date="2023-12" db="EMBL/GenBank/DDBJ databases">
        <title>A high-quality genome assembly for Dillenia turbinata (Dilleniales).</title>
        <authorList>
            <person name="Chanderbali A."/>
        </authorList>
    </citation>
    <scope>NUCLEOTIDE SEQUENCE [LARGE SCALE GENOMIC DNA]</scope>
    <source>
        <strain evidence="7">LSX21</strain>
        <tissue evidence="7">Leaf</tissue>
    </source>
</reference>
<gene>
    <name evidence="7" type="ORF">RJ641_015747</name>
</gene>
<evidence type="ECO:0000259" key="6">
    <source>
        <dbReference type="PROSITE" id="PS50405"/>
    </source>
</evidence>
<dbReference type="Pfam" id="PF00043">
    <property type="entry name" value="GST_C"/>
    <property type="match status" value="1"/>
</dbReference>
<dbReference type="AlphaFoldDB" id="A0AAN8V1T3"/>
<dbReference type="Pfam" id="PF02798">
    <property type="entry name" value="GST_N"/>
    <property type="match status" value="1"/>
</dbReference>
<evidence type="ECO:0000256" key="3">
    <source>
        <dbReference type="ARBA" id="ARBA00047960"/>
    </source>
</evidence>
<dbReference type="GO" id="GO:0004364">
    <property type="term" value="F:glutathione transferase activity"/>
    <property type="evidence" value="ECO:0007669"/>
    <property type="project" value="UniProtKB-EC"/>
</dbReference>
<dbReference type="GO" id="GO:0006749">
    <property type="term" value="P:glutathione metabolic process"/>
    <property type="evidence" value="ECO:0007669"/>
    <property type="project" value="InterPro"/>
</dbReference>
<proteinExistence type="inferred from homology"/>
<dbReference type="InterPro" id="IPR045074">
    <property type="entry name" value="GST_C_Tau"/>
</dbReference>
<dbReference type="SUPFAM" id="SSF52833">
    <property type="entry name" value="Thioredoxin-like"/>
    <property type="match status" value="1"/>
</dbReference>